<evidence type="ECO:0000256" key="1">
    <source>
        <dbReference type="SAM" id="MobiDB-lite"/>
    </source>
</evidence>
<reference evidence="2 3" key="1">
    <citation type="journal article" date="2012" name="Genome Biol.">
        <title>Genome and low-iron response of an oceanic diatom adapted to chronic iron limitation.</title>
        <authorList>
            <person name="Lommer M."/>
            <person name="Specht M."/>
            <person name="Roy A.S."/>
            <person name="Kraemer L."/>
            <person name="Andreson R."/>
            <person name="Gutowska M.A."/>
            <person name="Wolf J."/>
            <person name="Bergner S.V."/>
            <person name="Schilhabel M.B."/>
            <person name="Klostermeier U.C."/>
            <person name="Beiko R.G."/>
            <person name="Rosenstiel P."/>
            <person name="Hippler M."/>
            <person name="Laroche J."/>
        </authorList>
    </citation>
    <scope>NUCLEOTIDE SEQUENCE [LARGE SCALE GENOMIC DNA]</scope>
    <source>
        <strain evidence="2 3">CCMP1005</strain>
    </source>
</reference>
<proteinExistence type="predicted"/>
<evidence type="ECO:0000313" key="3">
    <source>
        <dbReference type="Proteomes" id="UP000266841"/>
    </source>
</evidence>
<organism evidence="2 3">
    <name type="scientific">Thalassiosira oceanica</name>
    <name type="common">Marine diatom</name>
    <dbReference type="NCBI Taxonomy" id="159749"/>
    <lineage>
        <taxon>Eukaryota</taxon>
        <taxon>Sar</taxon>
        <taxon>Stramenopiles</taxon>
        <taxon>Ochrophyta</taxon>
        <taxon>Bacillariophyta</taxon>
        <taxon>Coscinodiscophyceae</taxon>
        <taxon>Thalassiosirophycidae</taxon>
        <taxon>Thalassiosirales</taxon>
        <taxon>Thalassiosiraceae</taxon>
        <taxon>Thalassiosira</taxon>
    </lineage>
</organism>
<comment type="caution">
    <text evidence="2">The sequence shown here is derived from an EMBL/GenBank/DDBJ whole genome shotgun (WGS) entry which is preliminary data.</text>
</comment>
<dbReference type="Proteomes" id="UP000266841">
    <property type="component" value="Unassembled WGS sequence"/>
</dbReference>
<dbReference type="AlphaFoldDB" id="K0T9S7"/>
<name>K0T9S7_THAOC</name>
<feature type="region of interest" description="Disordered" evidence="1">
    <location>
        <begin position="72"/>
        <end position="96"/>
    </location>
</feature>
<accession>K0T9S7</accession>
<protein>
    <submittedName>
        <fullName evidence="2">Uncharacterized protein</fullName>
    </submittedName>
</protein>
<evidence type="ECO:0000313" key="2">
    <source>
        <dbReference type="EMBL" id="EJK73849.1"/>
    </source>
</evidence>
<feature type="compositionally biased region" description="Basic residues" evidence="1">
    <location>
        <begin position="79"/>
        <end position="91"/>
    </location>
</feature>
<keyword evidence="3" id="KW-1185">Reference proteome</keyword>
<gene>
    <name evidence="2" type="ORF">THAOC_04508</name>
</gene>
<dbReference type="EMBL" id="AGNL01004162">
    <property type="protein sequence ID" value="EJK73849.1"/>
    <property type="molecule type" value="Genomic_DNA"/>
</dbReference>
<sequence>MVRRPASSTRKEGMWRRTWTANLVHDAFRLTPPRRFLAGGRRLKYKMKAEMAAVADFLDVVDRVQQALGEASPVERALRSKSSKGTKKHPKTDKSLETCEEDLLQCQEKSDDTDESYLYIQTSDTCRIERSPLGRGFAYRLFAALDESTYKFTDRPATMEVAVATGDFVSDFASTFVGSPPNVGLTFVDIDSGEFEDPIVVSASSPTMTGGVTTYDIDQSPFQQGVDSISRLFDNASRDQVQFIDCSLFFDSSSSVASVPMPPPVPPANGFCAAPAQYPIISSVSLYNKCQHAIRVDGWDRLLEPSAHEGKQYVQEPMCSNVQCESPLTAGAGSRISYWFDGYMTDTYSMIELTMPKEPSWQCDRNPDGSWSQNCRWVDTGNGNSGTPRCCGPPSHGCDVADTMGERKLGYFGPGTWLGVPNFSDYPGWSIPVSMQAIDSSGGPACDDSGMKTTYIEPNWDGLKFTCPYGGLKPNNGFLCMSPDFSSVDPVIKRNSWAWNPQTPSEPWGTYFTSSNINVKGGVTNMFCNDICQRTACNDSPGPQNPACPIGILTKCSKPVQELEIVFCPDGQEGDSGGSNLHTILINDRH</sequence>